<dbReference type="EMBL" id="CP002403">
    <property type="protein sequence ID" value="ADU23699.1"/>
    <property type="molecule type" value="Genomic_DNA"/>
</dbReference>
<dbReference type="InterPro" id="IPR002716">
    <property type="entry name" value="PIN_dom"/>
</dbReference>
<dbReference type="RefSeq" id="WP_013499805.1">
    <property type="nucleotide sequence ID" value="NC_014833.1"/>
</dbReference>
<proteinExistence type="predicted"/>
<evidence type="ECO:0000313" key="2">
    <source>
        <dbReference type="EMBL" id="ADU23699.1"/>
    </source>
</evidence>
<gene>
    <name evidence="2" type="ordered locus">Rumal_3236</name>
</gene>
<dbReference type="Proteomes" id="UP000006919">
    <property type="component" value="Chromosome"/>
</dbReference>
<protein>
    <recommendedName>
        <fullName evidence="1">PIN domain-containing protein</fullName>
    </recommendedName>
</protein>
<dbReference type="AlphaFoldDB" id="E6UGN7"/>
<sequence length="135" mass="15512">MKILIDTNVILDVLCNRPDFVENSSKIWKYCEVNKIDGYVSALTVPNIVYILRKELDPKKTEQLIKQILMIFEVVDLKSSDLNSAAEMLTSDYEDALQMCQASRINADFIVTRNIRDFKDSKIPALKPSELLDRI</sequence>
<dbReference type="KEGG" id="ral:Rumal_3236"/>
<name>E6UGN7_RUMA7</name>
<dbReference type="eggNOG" id="COG1848">
    <property type="taxonomic scope" value="Bacteria"/>
</dbReference>
<dbReference type="Gene3D" id="3.40.50.1010">
    <property type="entry name" value="5'-nuclease"/>
    <property type="match status" value="1"/>
</dbReference>
<dbReference type="InterPro" id="IPR029060">
    <property type="entry name" value="PIN-like_dom_sf"/>
</dbReference>
<dbReference type="SUPFAM" id="SSF88723">
    <property type="entry name" value="PIN domain-like"/>
    <property type="match status" value="1"/>
</dbReference>
<feature type="domain" description="PIN" evidence="1">
    <location>
        <begin position="2"/>
        <end position="116"/>
    </location>
</feature>
<reference evidence="2 3" key="1">
    <citation type="journal article" date="2011" name="J. Bacteriol.">
        <title>Complete genome of the cellulolytic ruminal bacterium Ruminococcus albus 7.</title>
        <authorList>
            <person name="Suen G."/>
            <person name="Stevenson D.M."/>
            <person name="Bruce D.C."/>
            <person name="Chertkov O."/>
            <person name="Copeland A."/>
            <person name="Cheng J.F."/>
            <person name="Detter C."/>
            <person name="Detter J.C."/>
            <person name="Goodwin L.A."/>
            <person name="Han C.S."/>
            <person name="Hauser L.J."/>
            <person name="Ivanova N.N."/>
            <person name="Kyrpides N.C."/>
            <person name="Land M.L."/>
            <person name="Lapidus A."/>
            <person name="Lucas S."/>
            <person name="Ovchinnikova G."/>
            <person name="Pitluck S."/>
            <person name="Tapia R."/>
            <person name="Woyke T."/>
            <person name="Boyum J."/>
            <person name="Mead D."/>
            <person name="Weimer P.J."/>
        </authorList>
    </citation>
    <scope>NUCLEOTIDE SEQUENCE [LARGE SCALE GENOMIC DNA]</scope>
    <source>
        <strain evidence="3">ATCC 27210 / DSM 20455 / JCM 14654 / NCDO 2250 / 7</strain>
    </source>
</reference>
<dbReference type="Pfam" id="PF13470">
    <property type="entry name" value="PIN_3"/>
    <property type="match status" value="1"/>
</dbReference>
<dbReference type="HOGENOM" id="CLU_124456_3_0_9"/>
<dbReference type="STRING" id="697329.Rumal_3236"/>
<evidence type="ECO:0000259" key="1">
    <source>
        <dbReference type="Pfam" id="PF13470"/>
    </source>
</evidence>
<organism evidence="2 3">
    <name type="scientific">Ruminococcus albus (strain ATCC 27210 / DSM 20455 / JCM 14654 / NCDO 2250 / 7)</name>
    <dbReference type="NCBI Taxonomy" id="697329"/>
    <lineage>
        <taxon>Bacteria</taxon>
        <taxon>Bacillati</taxon>
        <taxon>Bacillota</taxon>
        <taxon>Clostridia</taxon>
        <taxon>Eubacteriales</taxon>
        <taxon>Oscillospiraceae</taxon>
        <taxon>Ruminococcus</taxon>
    </lineage>
</organism>
<evidence type="ECO:0000313" key="3">
    <source>
        <dbReference type="Proteomes" id="UP000006919"/>
    </source>
</evidence>
<accession>E6UGN7</accession>
<dbReference type="OrthoDB" id="9787727at2"/>